<name>A0A0V0QXS3_PSEPJ</name>
<evidence type="ECO:0000313" key="3">
    <source>
        <dbReference type="EMBL" id="KRX07051.1"/>
    </source>
</evidence>
<evidence type="ECO:0000313" key="4">
    <source>
        <dbReference type="Proteomes" id="UP000054937"/>
    </source>
</evidence>
<accession>A0A0V0QXS3</accession>
<gene>
    <name evidence="3" type="ORF">PPERSA_08728</name>
</gene>
<dbReference type="PROSITE" id="PS50222">
    <property type="entry name" value="EF_HAND_2"/>
    <property type="match status" value="2"/>
</dbReference>
<sequence length="203" mass="23587">MSYRQQPILTSQVGQQSVYRSQSPIRNSQISYKYRGVQGMIDAIRNAIQANRIDLASLFNRWTSNGDGTLTIQNLYELLNSFCVVSDLTTTNIFNQVDENRNGRMDYDEFRRLFDVTYGEYTVYNFISQLKDAHQDYTRRGQSIWKQFNFDGNGTLDISEFKVLALAVKPNLQDWQIRQFFNHFDSRGAGELTVVDFEKTILA</sequence>
<evidence type="ECO:0000256" key="1">
    <source>
        <dbReference type="ARBA" id="ARBA00022837"/>
    </source>
</evidence>
<organism evidence="3 4">
    <name type="scientific">Pseudocohnilembus persalinus</name>
    <name type="common">Ciliate</name>
    <dbReference type="NCBI Taxonomy" id="266149"/>
    <lineage>
        <taxon>Eukaryota</taxon>
        <taxon>Sar</taxon>
        <taxon>Alveolata</taxon>
        <taxon>Ciliophora</taxon>
        <taxon>Intramacronucleata</taxon>
        <taxon>Oligohymenophorea</taxon>
        <taxon>Scuticociliatia</taxon>
        <taxon>Philasterida</taxon>
        <taxon>Pseudocohnilembidae</taxon>
        <taxon>Pseudocohnilembus</taxon>
    </lineage>
</organism>
<dbReference type="SUPFAM" id="SSF47473">
    <property type="entry name" value="EF-hand"/>
    <property type="match status" value="1"/>
</dbReference>
<feature type="domain" description="EF-hand" evidence="2">
    <location>
        <begin position="85"/>
        <end position="120"/>
    </location>
</feature>
<keyword evidence="4" id="KW-1185">Reference proteome</keyword>
<keyword evidence="1" id="KW-0106">Calcium</keyword>
<dbReference type="Gene3D" id="1.10.238.10">
    <property type="entry name" value="EF-hand"/>
    <property type="match status" value="2"/>
</dbReference>
<reference evidence="3 4" key="1">
    <citation type="journal article" date="2015" name="Sci. Rep.">
        <title>Genome of the facultative scuticociliatosis pathogen Pseudocohnilembus persalinus provides insight into its virulence through horizontal gene transfer.</title>
        <authorList>
            <person name="Xiong J."/>
            <person name="Wang G."/>
            <person name="Cheng J."/>
            <person name="Tian M."/>
            <person name="Pan X."/>
            <person name="Warren A."/>
            <person name="Jiang C."/>
            <person name="Yuan D."/>
            <person name="Miao W."/>
        </authorList>
    </citation>
    <scope>NUCLEOTIDE SEQUENCE [LARGE SCALE GENOMIC DNA]</scope>
    <source>
        <strain evidence="3">36N120E</strain>
    </source>
</reference>
<dbReference type="InParanoid" id="A0A0V0QXS3"/>
<feature type="domain" description="EF-hand" evidence="2">
    <location>
        <begin position="136"/>
        <end position="171"/>
    </location>
</feature>
<evidence type="ECO:0000259" key="2">
    <source>
        <dbReference type="PROSITE" id="PS50222"/>
    </source>
</evidence>
<dbReference type="InterPro" id="IPR002048">
    <property type="entry name" value="EF_hand_dom"/>
</dbReference>
<dbReference type="SMART" id="SM00054">
    <property type="entry name" value="EFh"/>
    <property type="match status" value="3"/>
</dbReference>
<dbReference type="PROSITE" id="PS00018">
    <property type="entry name" value="EF_HAND_1"/>
    <property type="match status" value="1"/>
</dbReference>
<dbReference type="EMBL" id="LDAU01000089">
    <property type="protein sequence ID" value="KRX07051.1"/>
    <property type="molecule type" value="Genomic_DNA"/>
</dbReference>
<dbReference type="InterPro" id="IPR011992">
    <property type="entry name" value="EF-hand-dom_pair"/>
</dbReference>
<dbReference type="Proteomes" id="UP000054937">
    <property type="component" value="Unassembled WGS sequence"/>
</dbReference>
<proteinExistence type="predicted"/>
<dbReference type="GO" id="GO:0005509">
    <property type="term" value="F:calcium ion binding"/>
    <property type="evidence" value="ECO:0007669"/>
    <property type="project" value="InterPro"/>
</dbReference>
<comment type="caution">
    <text evidence="3">The sequence shown here is derived from an EMBL/GenBank/DDBJ whole genome shotgun (WGS) entry which is preliminary data.</text>
</comment>
<protein>
    <recommendedName>
        <fullName evidence="2">EF-hand domain-containing protein</fullName>
    </recommendedName>
</protein>
<dbReference type="OrthoDB" id="299144at2759"/>
<dbReference type="InterPro" id="IPR018247">
    <property type="entry name" value="EF_Hand_1_Ca_BS"/>
</dbReference>
<dbReference type="AlphaFoldDB" id="A0A0V0QXS3"/>